<dbReference type="Gene3D" id="3.30.559.10">
    <property type="entry name" value="Chloramphenicol acetyltransferase-like domain"/>
    <property type="match status" value="2"/>
</dbReference>
<dbReference type="Gene3D" id="3.30.559.30">
    <property type="entry name" value="Nonribosomal peptide synthetase, condensation domain"/>
    <property type="match status" value="1"/>
</dbReference>
<dbReference type="GO" id="GO:0047527">
    <property type="term" value="F:2,3-dihydroxybenzoate-serine ligase activity"/>
    <property type="evidence" value="ECO:0007669"/>
    <property type="project" value="TreeGrafter"/>
</dbReference>
<comment type="cofactor">
    <cofactor evidence="1">
        <name>pantetheine 4'-phosphate</name>
        <dbReference type="ChEBI" id="CHEBI:47942"/>
    </cofactor>
</comment>
<dbReference type="Gene3D" id="3.40.50.1820">
    <property type="entry name" value="alpha/beta hydrolase"/>
    <property type="match status" value="1"/>
</dbReference>
<dbReference type="GO" id="GO:0031177">
    <property type="term" value="F:phosphopantetheine binding"/>
    <property type="evidence" value="ECO:0007669"/>
    <property type="project" value="TreeGrafter"/>
</dbReference>
<dbReference type="GO" id="GO:0009366">
    <property type="term" value="C:enterobactin synthetase complex"/>
    <property type="evidence" value="ECO:0007669"/>
    <property type="project" value="TreeGrafter"/>
</dbReference>
<dbReference type="InterPro" id="IPR036736">
    <property type="entry name" value="ACP-like_sf"/>
</dbReference>
<dbReference type="GO" id="GO:0043041">
    <property type="term" value="P:amino acid activation for nonribosomal peptide biosynthetic process"/>
    <property type="evidence" value="ECO:0007669"/>
    <property type="project" value="TreeGrafter"/>
</dbReference>
<protein>
    <submittedName>
        <fullName evidence="5">Non ribosomal peptide synthetase BasB</fullName>
    </submittedName>
</protein>
<dbReference type="InterPro" id="IPR001242">
    <property type="entry name" value="Condensation_dom"/>
</dbReference>
<proteinExistence type="predicted"/>
<dbReference type="PROSITE" id="PS00012">
    <property type="entry name" value="PHOSPHOPANTETHEINE"/>
    <property type="match status" value="1"/>
</dbReference>
<dbReference type="PROSITE" id="PS50075">
    <property type="entry name" value="CARRIER"/>
    <property type="match status" value="1"/>
</dbReference>
<gene>
    <name evidence="5" type="ORF">Xkoz_03132</name>
</gene>
<dbReference type="InterPro" id="IPR029058">
    <property type="entry name" value="AB_hydrolase_fold"/>
</dbReference>
<accession>A0A2D0L421</accession>
<comment type="caution">
    <text evidence="5">The sequence shown here is derived from an EMBL/GenBank/DDBJ whole genome shotgun (WGS) entry which is preliminary data.</text>
</comment>
<organism evidence="5 6">
    <name type="scientific">Xenorhabdus kozodoii</name>
    <dbReference type="NCBI Taxonomy" id="351676"/>
    <lineage>
        <taxon>Bacteria</taxon>
        <taxon>Pseudomonadati</taxon>
        <taxon>Pseudomonadota</taxon>
        <taxon>Gammaproteobacteria</taxon>
        <taxon>Enterobacterales</taxon>
        <taxon>Morganellaceae</taxon>
        <taxon>Xenorhabdus</taxon>
    </lineage>
</organism>
<dbReference type="Proteomes" id="UP000221101">
    <property type="component" value="Unassembled WGS sequence"/>
</dbReference>
<dbReference type="SUPFAM" id="SSF52777">
    <property type="entry name" value="CoA-dependent acyltransferases"/>
    <property type="match status" value="3"/>
</dbReference>
<dbReference type="Pfam" id="PF00668">
    <property type="entry name" value="Condensation"/>
    <property type="match status" value="1"/>
</dbReference>
<dbReference type="PANTHER" id="PTHR45527:SF1">
    <property type="entry name" value="FATTY ACID SYNTHASE"/>
    <property type="match status" value="1"/>
</dbReference>
<dbReference type="GO" id="GO:0005829">
    <property type="term" value="C:cytosol"/>
    <property type="evidence" value="ECO:0007669"/>
    <property type="project" value="TreeGrafter"/>
</dbReference>
<dbReference type="SUPFAM" id="SSF47336">
    <property type="entry name" value="ACP-like"/>
    <property type="match status" value="1"/>
</dbReference>
<dbReference type="AlphaFoldDB" id="A0A2D0L421"/>
<reference evidence="5 6" key="1">
    <citation type="journal article" date="2017" name="Nat. Microbiol.">
        <title>Natural product diversity associated with the nematode symbionts Photorhabdus and Xenorhabdus.</title>
        <authorList>
            <person name="Tobias N.J."/>
            <person name="Wolff H."/>
            <person name="Djahanschiri B."/>
            <person name="Grundmann F."/>
            <person name="Kronenwerth M."/>
            <person name="Shi Y.M."/>
            <person name="Simonyi S."/>
            <person name="Grun P."/>
            <person name="Shapiro-Ilan D."/>
            <person name="Pidot S.J."/>
            <person name="Stinear T.P."/>
            <person name="Ebersberger I."/>
            <person name="Bode H.B."/>
        </authorList>
    </citation>
    <scope>NUCLEOTIDE SEQUENCE [LARGE SCALE GENOMIC DNA]</scope>
    <source>
        <strain evidence="5 6">DSM 17907</strain>
    </source>
</reference>
<dbReference type="GO" id="GO:0009239">
    <property type="term" value="P:enterobactin biosynthetic process"/>
    <property type="evidence" value="ECO:0007669"/>
    <property type="project" value="TreeGrafter"/>
</dbReference>
<evidence type="ECO:0000256" key="2">
    <source>
        <dbReference type="ARBA" id="ARBA00022450"/>
    </source>
</evidence>
<evidence type="ECO:0000256" key="3">
    <source>
        <dbReference type="ARBA" id="ARBA00022553"/>
    </source>
</evidence>
<feature type="domain" description="Carrier" evidence="4">
    <location>
        <begin position="418"/>
        <end position="497"/>
    </location>
</feature>
<dbReference type="EMBL" id="NJCX01000025">
    <property type="protein sequence ID" value="PHM70420.1"/>
    <property type="molecule type" value="Genomic_DNA"/>
</dbReference>
<sequence>MLNIDSGNLLHLPVSRYEEHIWLLQQQNPGRILKQLSAWRLHDNVNISIMVHAIQSVIEAIPDLNVRYELNDDGELHKTRVVGWQECLEFFHASSHTDVIKHLLAVQTSAWIPEQHPPFKILIIQKNNEVILSLILHEILAQTCHENEILEILIHAYAGHEVEPPSLKRISLLPISLLPFNGKATFLVPWLRCDNSEDTVIHSSFDVTTDLSKDRLALRWKTGLKMNELKTSLPHDRQPHSVSAMISARFAQFIGLLSGQEKMALCLLQSDGFRRMIIECGMAETQIIQSVMERLQAQPDEDNFLSGDSVIGSDEPWVYVRLLSRPNGLVEQQRLLSQPILLPTYEMRPDFELATECEGTEEISLILTTGQAISGHTGEFLLNRFVSFLKRGEGAIAGLVANAVSGTAGHSAHNVPGKETSASTDEIAAIILSVFRETLAITDMTLDDDFFDCGGHSLLATRIIGKLLGTHGLEVHFGDFFSHPSAAALASRAVITNQGKDAASSAQTQNDRLTAPLALAQTSLWNACNAYEFGSIFNLPFALDFLDEVDEALLEHAFSDLIERHSSLRTLFYVQNGEACQQIVAMSDVTNNKWFWRSHESKGVHLDDEAAYQFDLSCELPIRIRLIRNPETGRQILSFLVHHMVIDEWSLNVLMEELAQAYLSRAAGMAPVWKKTALSFHQFALQQQADGFNQKHLDYWTHMLRDATRGLELALSDNRKTIAAHESSSEAGWIEYKPKPEITHRLYSFARQNNASLFSVVYAAIALSLHKLGNLKDIVIGTSASGRTDPDAYETVGYFTTMVAHRLQFYPEKPASALIEDTRDTINHSMPYADVPLDLIQQSLGMTPEDGLIFDVYIQIHANNALNGALKTPSGNEIRYRQIDPDKKESMFGLQFEIMEDVIDGERRMRLVITYRVDRYPEEHVQRIRETIDKVFTFFTTPEVSSLPLAHIPV</sequence>
<evidence type="ECO:0000259" key="4">
    <source>
        <dbReference type="PROSITE" id="PS50075"/>
    </source>
</evidence>
<dbReference type="PANTHER" id="PTHR45527">
    <property type="entry name" value="NONRIBOSOMAL PEPTIDE SYNTHETASE"/>
    <property type="match status" value="1"/>
</dbReference>
<keyword evidence="6" id="KW-1185">Reference proteome</keyword>
<evidence type="ECO:0000313" key="5">
    <source>
        <dbReference type="EMBL" id="PHM70420.1"/>
    </source>
</evidence>
<keyword evidence="3" id="KW-0597">Phosphoprotein</keyword>
<name>A0A2D0L421_9GAMM</name>
<evidence type="ECO:0000313" key="6">
    <source>
        <dbReference type="Proteomes" id="UP000221101"/>
    </source>
</evidence>
<evidence type="ECO:0000256" key="1">
    <source>
        <dbReference type="ARBA" id="ARBA00001957"/>
    </source>
</evidence>
<dbReference type="InterPro" id="IPR009081">
    <property type="entry name" value="PP-bd_ACP"/>
</dbReference>
<dbReference type="InterPro" id="IPR023213">
    <property type="entry name" value="CAT-like_dom_sf"/>
</dbReference>
<dbReference type="InterPro" id="IPR006162">
    <property type="entry name" value="Ppantetheine_attach_site"/>
</dbReference>
<dbReference type="Pfam" id="PF00550">
    <property type="entry name" value="PP-binding"/>
    <property type="match status" value="1"/>
</dbReference>
<keyword evidence="2" id="KW-0596">Phosphopantetheine</keyword>